<keyword evidence="4" id="KW-0732">Signal</keyword>
<proteinExistence type="inferred from homology"/>
<sequence>MASIQVGFGQQHIATPCANLVAPVIPEAEVLSFVAAERHNFSFPEFPIFQAPAVNDIGFCNVTLSLRHTDADDTVYVNVWLPLKDWNGRYQATGGGGLAAGFGDPILAGQVGNGYAASTTDGGLTLDNTIDPQSGVWALNDDGTPNEALQLNLAWRSIHDMAVASKDLIKQFYGSDPNYSYWHGCSQGGRQGYAAAAKYPHDFDGILATAPAIDLPLMVPSDFWGPVVMRNSELPPSCVFEEYQKAIIAKCDPLDGATDGLISSHEVLETCEFDVDSLVGKEFSCGEGCVVPDPLTIKRRVPCSYVHDLTVTSGHADVVRKVLEGPRTADGKFLWYGVATGADFSVLAGVVLTEKRTREVAPFVVAENWIKYFALQDPSFDMSKMTHSEYEHGFDQSVNLLSPLWGNQQLDLSGFKQAGGKLLTWFGMADEFINPRGMLRYREGLEEKFGGADAVDEFQRLFFAPGVGHCTGGTGPNPVDPLSALVSWVEEGKAPDVLPASSTSEEGVEISRNLCRYPRTLVYKQGDINKASSFSCSEVGGEKSHDEL</sequence>
<dbReference type="AlphaFoldDB" id="A0AA38XBY4"/>
<evidence type="ECO:0000256" key="2">
    <source>
        <dbReference type="ARBA" id="ARBA00022487"/>
    </source>
</evidence>
<evidence type="ECO:0000256" key="8">
    <source>
        <dbReference type="RuleBase" id="RU361238"/>
    </source>
</evidence>
<evidence type="ECO:0000313" key="9">
    <source>
        <dbReference type="EMBL" id="KAJ9610572.1"/>
    </source>
</evidence>
<dbReference type="Pfam" id="PF07519">
    <property type="entry name" value="Tannase"/>
    <property type="match status" value="1"/>
</dbReference>
<keyword evidence="7" id="KW-1015">Disulfide bond</keyword>
<dbReference type="PANTHER" id="PTHR33938:SF8">
    <property type="entry name" value="CARBOXYLIC ESTER HYDROLASE"/>
    <property type="match status" value="1"/>
</dbReference>
<reference evidence="9" key="1">
    <citation type="submission" date="2022-10" db="EMBL/GenBank/DDBJ databases">
        <title>Culturing micro-colonial fungi from biological soil crusts in the Mojave desert and describing Neophaeococcomyces mojavensis, and introducing the new genera and species Taxawa tesnikishii.</title>
        <authorList>
            <person name="Kurbessoian T."/>
            <person name="Stajich J.E."/>
        </authorList>
    </citation>
    <scope>NUCLEOTIDE SEQUENCE</scope>
    <source>
        <strain evidence="9">TK_41</strain>
    </source>
</reference>
<dbReference type="GO" id="GO:0030600">
    <property type="term" value="F:feruloyl esterase activity"/>
    <property type="evidence" value="ECO:0007669"/>
    <property type="project" value="UniProtKB-ARBA"/>
</dbReference>
<comment type="similarity">
    <text evidence="1 8">Belongs to the tannase family.</text>
</comment>
<organism evidence="9 10">
    <name type="scientific">Cladophialophora chaetospira</name>
    <dbReference type="NCBI Taxonomy" id="386627"/>
    <lineage>
        <taxon>Eukaryota</taxon>
        <taxon>Fungi</taxon>
        <taxon>Dikarya</taxon>
        <taxon>Ascomycota</taxon>
        <taxon>Pezizomycotina</taxon>
        <taxon>Eurotiomycetes</taxon>
        <taxon>Chaetothyriomycetidae</taxon>
        <taxon>Chaetothyriales</taxon>
        <taxon>Herpotrichiellaceae</taxon>
        <taxon>Cladophialophora</taxon>
    </lineage>
</organism>
<name>A0AA38XBY4_9EURO</name>
<accession>A0AA38XBY4</accession>
<dbReference type="Proteomes" id="UP001172673">
    <property type="component" value="Unassembled WGS sequence"/>
</dbReference>
<dbReference type="PANTHER" id="PTHR33938">
    <property type="entry name" value="FERULOYL ESTERASE B-RELATED"/>
    <property type="match status" value="1"/>
</dbReference>
<evidence type="ECO:0000256" key="4">
    <source>
        <dbReference type="ARBA" id="ARBA00022729"/>
    </source>
</evidence>
<evidence type="ECO:0000256" key="6">
    <source>
        <dbReference type="ARBA" id="ARBA00022837"/>
    </source>
</evidence>
<gene>
    <name evidence="9" type="ORF">H2200_005349</name>
</gene>
<evidence type="ECO:0000256" key="5">
    <source>
        <dbReference type="ARBA" id="ARBA00022801"/>
    </source>
</evidence>
<keyword evidence="6" id="KW-0106">Calcium</keyword>
<dbReference type="EMBL" id="JAPDRK010000007">
    <property type="protein sequence ID" value="KAJ9610572.1"/>
    <property type="molecule type" value="Genomic_DNA"/>
</dbReference>
<evidence type="ECO:0000256" key="3">
    <source>
        <dbReference type="ARBA" id="ARBA00022723"/>
    </source>
</evidence>
<dbReference type="GO" id="GO:0046872">
    <property type="term" value="F:metal ion binding"/>
    <property type="evidence" value="ECO:0007669"/>
    <property type="project" value="UniProtKB-KW"/>
</dbReference>
<keyword evidence="2" id="KW-0719">Serine esterase</keyword>
<evidence type="ECO:0000256" key="1">
    <source>
        <dbReference type="ARBA" id="ARBA00006249"/>
    </source>
</evidence>
<keyword evidence="3" id="KW-0479">Metal-binding</keyword>
<keyword evidence="5 8" id="KW-0378">Hydrolase</keyword>
<dbReference type="InterPro" id="IPR011118">
    <property type="entry name" value="Tannase/feruloyl_esterase"/>
</dbReference>
<protein>
    <recommendedName>
        <fullName evidence="8">Carboxylic ester hydrolase</fullName>
        <ecNumber evidence="8">3.1.1.-</ecNumber>
    </recommendedName>
</protein>
<dbReference type="InterPro" id="IPR029058">
    <property type="entry name" value="AB_hydrolase_fold"/>
</dbReference>
<keyword evidence="10" id="KW-1185">Reference proteome</keyword>
<dbReference type="Gene3D" id="3.40.50.1820">
    <property type="entry name" value="alpha/beta hydrolase"/>
    <property type="match status" value="1"/>
</dbReference>
<evidence type="ECO:0000313" key="10">
    <source>
        <dbReference type="Proteomes" id="UP001172673"/>
    </source>
</evidence>
<evidence type="ECO:0000256" key="7">
    <source>
        <dbReference type="ARBA" id="ARBA00023157"/>
    </source>
</evidence>
<comment type="caution">
    <text evidence="9">The sequence shown here is derived from an EMBL/GenBank/DDBJ whole genome shotgun (WGS) entry which is preliminary data.</text>
</comment>
<dbReference type="SUPFAM" id="SSF53474">
    <property type="entry name" value="alpha/beta-Hydrolases"/>
    <property type="match status" value="1"/>
</dbReference>
<dbReference type="EC" id="3.1.1.-" evidence="8"/>